<comment type="similarity">
    <text evidence="1">Belongs to the methyltransferase superfamily. Fibrillarin family.</text>
</comment>
<gene>
    <name evidence="7" type="ORF">HID58_038103</name>
</gene>
<dbReference type="PRINTS" id="PR00052">
    <property type="entry name" value="FIBRILLARIN"/>
</dbReference>
<protein>
    <recommendedName>
        <fullName evidence="9">Mediator of RNA polymerase II transcription subunit 36b</fullName>
    </recommendedName>
</protein>
<keyword evidence="2" id="KW-0698">rRNA processing</keyword>
<keyword evidence="5" id="KW-0694">RNA-binding</keyword>
<name>A0ABQ8BQ13_BRANA</name>
<evidence type="ECO:0000313" key="7">
    <source>
        <dbReference type="EMBL" id="KAH0906276.1"/>
    </source>
</evidence>
<sequence length="259" mass="29005">MLRSVIRGSGRTEGGNEGIVTPHRHAGVFMIAKGRDCTILTKNLVPGKALYNEERLSVQNEDGTEVEYRVWDPFRSDLAAAVVGGADNIWIASPIPFLFHQETSILYLGAASGTIVSHEGCVYAIEISEKSGRELVNMAKTRPNVIPVIEDARNPAKYKMLVSMVDVSYALILLSQMRFYLTLHKLFTNIITILHCAMILALNASFFLKTRGHFSLIINADIHHLTMQPEEVYSNERKKLLEDELRPSEQVTLEPYAYA</sequence>
<evidence type="ECO:0008006" key="9">
    <source>
        <dbReference type="Google" id="ProtNLM"/>
    </source>
</evidence>
<evidence type="ECO:0000256" key="3">
    <source>
        <dbReference type="ARBA" id="ARBA00022603"/>
    </source>
</evidence>
<dbReference type="InterPro" id="IPR000692">
    <property type="entry name" value="Fibrillarin"/>
</dbReference>
<dbReference type="Proteomes" id="UP000824890">
    <property type="component" value="Unassembled WGS sequence"/>
</dbReference>
<dbReference type="Gene3D" id="3.40.50.150">
    <property type="entry name" value="Vaccinia Virus protein VP39"/>
    <property type="match status" value="1"/>
</dbReference>
<dbReference type="Pfam" id="PF01269">
    <property type="entry name" value="Fibrillarin"/>
    <property type="match status" value="1"/>
</dbReference>
<keyword evidence="8" id="KW-1185">Reference proteome</keyword>
<evidence type="ECO:0000256" key="5">
    <source>
        <dbReference type="ARBA" id="ARBA00022884"/>
    </source>
</evidence>
<feature type="transmembrane region" description="Helical" evidence="6">
    <location>
        <begin position="186"/>
        <end position="208"/>
    </location>
</feature>
<organism evidence="7 8">
    <name type="scientific">Brassica napus</name>
    <name type="common">Rape</name>
    <dbReference type="NCBI Taxonomy" id="3708"/>
    <lineage>
        <taxon>Eukaryota</taxon>
        <taxon>Viridiplantae</taxon>
        <taxon>Streptophyta</taxon>
        <taxon>Embryophyta</taxon>
        <taxon>Tracheophyta</taxon>
        <taxon>Spermatophyta</taxon>
        <taxon>Magnoliopsida</taxon>
        <taxon>eudicotyledons</taxon>
        <taxon>Gunneridae</taxon>
        <taxon>Pentapetalae</taxon>
        <taxon>rosids</taxon>
        <taxon>malvids</taxon>
        <taxon>Brassicales</taxon>
        <taxon>Brassicaceae</taxon>
        <taxon>Brassiceae</taxon>
        <taxon>Brassica</taxon>
    </lineage>
</organism>
<evidence type="ECO:0000313" key="8">
    <source>
        <dbReference type="Proteomes" id="UP000824890"/>
    </source>
</evidence>
<evidence type="ECO:0000256" key="4">
    <source>
        <dbReference type="ARBA" id="ARBA00022679"/>
    </source>
</evidence>
<dbReference type="Gene3D" id="3.30.200.20">
    <property type="entry name" value="Phosphorylase Kinase, domain 1"/>
    <property type="match status" value="1"/>
</dbReference>
<keyword evidence="3" id="KW-0489">Methyltransferase</keyword>
<accession>A0ABQ8BQ13</accession>
<keyword evidence="6" id="KW-0812">Transmembrane</keyword>
<dbReference type="SMART" id="SM01206">
    <property type="entry name" value="Fibrillarin"/>
    <property type="match status" value="1"/>
</dbReference>
<dbReference type="PANTHER" id="PTHR10335:SF19">
    <property type="entry name" value="FIBRILLARIN"/>
    <property type="match status" value="1"/>
</dbReference>
<dbReference type="EMBL" id="JAGKQM010000010">
    <property type="protein sequence ID" value="KAH0906276.1"/>
    <property type="molecule type" value="Genomic_DNA"/>
</dbReference>
<dbReference type="SUPFAM" id="SSF53335">
    <property type="entry name" value="S-adenosyl-L-methionine-dependent methyltransferases"/>
    <property type="match status" value="1"/>
</dbReference>
<evidence type="ECO:0000256" key="1">
    <source>
        <dbReference type="ARBA" id="ARBA00010632"/>
    </source>
</evidence>
<keyword evidence="6" id="KW-1133">Transmembrane helix</keyword>
<evidence type="ECO:0000256" key="2">
    <source>
        <dbReference type="ARBA" id="ARBA00022552"/>
    </source>
</evidence>
<keyword evidence="6" id="KW-0472">Membrane</keyword>
<dbReference type="PANTHER" id="PTHR10335">
    <property type="entry name" value="RRNA 2-O-METHYLTRANSFERASE FIBRILLARIN"/>
    <property type="match status" value="1"/>
</dbReference>
<reference evidence="7 8" key="1">
    <citation type="submission" date="2021-05" db="EMBL/GenBank/DDBJ databases">
        <title>Genome Assembly of Synthetic Allotetraploid Brassica napus Reveals Homoeologous Exchanges between Subgenomes.</title>
        <authorList>
            <person name="Davis J.T."/>
        </authorList>
    </citation>
    <scope>NUCLEOTIDE SEQUENCE [LARGE SCALE GENOMIC DNA]</scope>
    <source>
        <strain evidence="8">cv. Da-Ae</strain>
        <tissue evidence="7">Seedling</tissue>
    </source>
</reference>
<proteinExistence type="inferred from homology"/>
<keyword evidence="4" id="KW-0808">Transferase</keyword>
<evidence type="ECO:0000256" key="6">
    <source>
        <dbReference type="SAM" id="Phobius"/>
    </source>
</evidence>
<comment type="caution">
    <text evidence="7">The sequence shown here is derived from an EMBL/GenBank/DDBJ whole genome shotgun (WGS) entry which is preliminary data.</text>
</comment>
<dbReference type="InterPro" id="IPR029063">
    <property type="entry name" value="SAM-dependent_MTases_sf"/>
</dbReference>